<dbReference type="PANTHER" id="PTHR34938:SF1">
    <property type="entry name" value="PROTEIN FERTILITY RESTORER RF2, MITOCHONDRIAL"/>
    <property type="match status" value="1"/>
</dbReference>
<dbReference type="Gramene" id="KJB12768">
    <property type="protein sequence ID" value="KJB12768"/>
    <property type="gene ID" value="B456_002G035900"/>
</dbReference>
<keyword evidence="1" id="KW-1133">Transmembrane helix</keyword>
<reference evidence="2 3" key="1">
    <citation type="journal article" date="2012" name="Nature">
        <title>Repeated polyploidization of Gossypium genomes and the evolution of spinnable cotton fibres.</title>
        <authorList>
            <person name="Paterson A.H."/>
            <person name="Wendel J.F."/>
            <person name="Gundlach H."/>
            <person name="Guo H."/>
            <person name="Jenkins J."/>
            <person name="Jin D."/>
            <person name="Llewellyn D."/>
            <person name="Showmaker K.C."/>
            <person name="Shu S."/>
            <person name="Udall J."/>
            <person name="Yoo M.J."/>
            <person name="Byers R."/>
            <person name="Chen W."/>
            <person name="Doron-Faigenboim A."/>
            <person name="Duke M.V."/>
            <person name="Gong L."/>
            <person name="Grimwood J."/>
            <person name="Grover C."/>
            <person name="Grupp K."/>
            <person name="Hu G."/>
            <person name="Lee T.H."/>
            <person name="Li J."/>
            <person name="Lin L."/>
            <person name="Liu T."/>
            <person name="Marler B.S."/>
            <person name="Page J.T."/>
            <person name="Roberts A.W."/>
            <person name="Romanel E."/>
            <person name="Sanders W.S."/>
            <person name="Szadkowski E."/>
            <person name="Tan X."/>
            <person name="Tang H."/>
            <person name="Xu C."/>
            <person name="Wang J."/>
            <person name="Wang Z."/>
            <person name="Zhang D."/>
            <person name="Zhang L."/>
            <person name="Ashrafi H."/>
            <person name="Bedon F."/>
            <person name="Bowers J.E."/>
            <person name="Brubaker C.L."/>
            <person name="Chee P.W."/>
            <person name="Das S."/>
            <person name="Gingle A.R."/>
            <person name="Haigler C.H."/>
            <person name="Harker D."/>
            <person name="Hoffmann L.V."/>
            <person name="Hovav R."/>
            <person name="Jones D.C."/>
            <person name="Lemke C."/>
            <person name="Mansoor S."/>
            <person name="ur Rahman M."/>
            <person name="Rainville L.N."/>
            <person name="Rambani A."/>
            <person name="Reddy U.K."/>
            <person name="Rong J.K."/>
            <person name="Saranga Y."/>
            <person name="Scheffler B.E."/>
            <person name="Scheffler J.A."/>
            <person name="Stelly D.M."/>
            <person name="Triplett B.A."/>
            <person name="Van Deynze A."/>
            <person name="Vaslin M.F."/>
            <person name="Waghmare V.N."/>
            <person name="Walford S.A."/>
            <person name="Wright R.J."/>
            <person name="Zaki E.A."/>
            <person name="Zhang T."/>
            <person name="Dennis E.S."/>
            <person name="Mayer K.F."/>
            <person name="Peterson D.G."/>
            <person name="Rokhsar D.S."/>
            <person name="Wang X."/>
            <person name="Schmutz J."/>
        </authorList>
    </citation>
    <scope>NUCLEOTIDE SEQUENCE [LARGE SCALE GENOMIC DNA]</scope>
</reference>
<feature type="transmembrane region" description="Helical" evidence="1">
    <location>
        <begin position="114"/>
        <end position="133"/>
    </location>
</feature>
<dbReference type="eggNOG" id="ENOG502S1SV">
    <property type="taxonomic scope" value="Eukaryota"/>
</dbReference>
<keyword evidence="1" id="KW-0472">Membrane</keyword>
<evidence type="ECO:0000313" key="2">
    <source>
        <dbReference type="EMBL" id="KJB12768.1"/>
    </source>
</evidence>
<organism evidence="2 3">
    <name type="scientific">Gossypium raimondii</name>
    <name type="common">Peruvian cotton</name>
    <name type="synonym">Gossypium klotzschianum subsp. raimondii</name>
    <dbReference type="NCBI Taxonomy" id="29730"/>
    <lineage>
        <taxon>Eukaryota</taxon>
        <taxon>Viridiplantae</taxon>
        <taxon>Streptophyta</taxon>
        <taxon>Embryophyta</taxon>
        <taxon>Tracheophyta</taxon>
        <taxon>Spermatophyta</taxon>
        <taxon>Magnoliopsida</taxon>
        <taxon>eudicotyledons</taxon>
        <taxon>Gunneridae</taxon>
        <taxon>Pentapetalae</taxon>
        <taxon>rosids</taxon>
        <taxon>malvids</taxon>
        <taxon>Malvales</taxon>
        <taxon>Malvaceae</taxon>
        <taxon>Malvoideae</taxon>
        <taxon>Gossypium</taxon>
    </lineage>
</organism>
<keyword evidence="3" id="KW-1185">Reference proteome</keyword>
<evidence type="ECO:0000313" key="3">
    <source>
        <dbReference type="Proteomes" id="UP000032304"/>
    </source>
</evidence>
<dbReference type="AlphaFoldDB" id="A0A0D2NHS7"/>
<gene>
    <name evidence="2" type="ORF">B456_002G035900</name>
</gene>
<proteinExistence type="predicted"/>
<name>A0A0D2NHS7_GOSRA</name>
<dbReference type="GO" id="GO:0009507">
    <property type="term" value="C:chloroplast"/>
    <property type="evidence" value="ECO:0007669"/>
    <property type="project" value="TreeGrafter"/>
</dbReference>
<protein>
    <submittedName>
        <fullName evidence="2">Uncharacterized protein</fullName>
    </submittedName>
</protein>
<accession>A0A0D2NHS7</accession>
<dbReference type="GO" id="GO:0009658">
    <property type="term" value="P:chloroplast organization"/>
    <property type="evidence" value="ECO:0007669"/>
    <property type="project" value="TreeGrafter"/>
</dbReference>
<dbReference type="PANTHER" id="PTHR34938">
    <property type="entry name" value="PROTEIN FERTILITY RESTORER RF2, MITOCHONDRIAL"/>
    <property type="match status" value="1"/>
</dbReference>
<sequence>MLAASVTAPLRPSLSTGHRLESRIECSSRCGSVRIPTWIRPRELGLQSQPSVGRSRKQSSSIACTATALNATCSASGQTQTVTREAPTITQAHVHYDGDSGFPPRDDDGGGGGGGNWSGGFFLFGFLVFLGFLKDKESEEDYRDSRRR</sequence>
<dbReference type="OMA" id="TWIRPRE"/>
<dbReference type="STRING" id="29730.A0A0D2NHS7"/>
<dbReference type="Proteomes" id="UP000032304">
    <property type="component" value="Chromosome 2"/>
</dbReference>
<dbReference type="GO" id="GO:0010027">
    <property type="term" value="P:thylakoid membrane organization"/>
    <property type="evidence" value="ECO:0007669"/>
    <property type="project" value="TreeGrafter"/>
</dbReference>
<keyword evidence="1" id="KW-0812">Transmembrane</keyword>
<dbReference type="InterPro" id="IPR040299">
    <property type="entry name" value="RF2K-like"/>
</dbReference>
<dbReference type="EMBL" id="CM001741">
    <property type="protein sequence ID" value="KJB12768.1"/>
    <property type="molecule type" value="Genomic_DNA"/>
</dbReference>
<evidence type="ECO:0000256" key="1">
    <source>
        <dbReference type="SAM" id="Phobius"/>
    </source>
</evidence>